<dbReference type="RefSeq" id="WP_375065188.1">
    <property type="nucleotide sequence ID" value="NZ_JBHGBT010000024.1"/>
</dbReference>
<proteinExistence type="predicted"/>
<dbReference type="PROSITE" id="PS51257">
    <property type="entry name" value="PROKAR_LIPOPROTEIN"/>
    <property type="match status" value="1"/>
</dbReference>
<protein>
    <recommendedName>
        <fullName evidence="3">Lipoprotein</fullName>
    </recommendedName>
</protein>
<name>A0ABV4ZT85_9ACTN</name>
<gene>
    <name evidence="1" type="ORF">ACE11A_21845</name>
</gene>
<keyword evidence="2" id="KW-1185">Reference proteome</keyword>
<reference evidence="1 2" key="1">
    <citation type="submission" date="2024-09" db="EMBL/GenBank/DDBJ databases">
        <title>Draft genome sequence of multifaceted antimicrobials producing Streptomyces sp. strain FH1.</title>
        <authorList>
            <person name="Hassan F."/>
            <person name="Ali H."/>
            <person name="Hassan N."/>
            <person name="Nawaz A."/>
        </authorList>
    </citation>
    <scope>NUCLEOTIDE SEQUENCE [LARGE SCALE GENOMIC DNA]</scope>
    <source>
        <strain evidence="1 2">FH1</strain>
    </source>
</reference>
<sequence length="203" mass="22430">MRQAIRRPGRILLASTIAVFAIQGCSVESASSSRDYPIPATLCDVKIEPEEVEEIFPPGQSIETVGDGVSRYGWIDSGGRCTVFIDDKPVIAVDSFGSTDEPRSSGPRIPGIEPYLQFRSFDLDLTESELVADSEYEIRVWNNFAAIHIPCTQPSGMGYTGMNVAIDLREDEDRDFSDTLKDIIEPYALDRLDKMAPDVCVTD</sequence>
<dbReference type="Proteomes" id="UP001577267">
    <property type="component" value="Unassembled WGS sequence"/>
</dbReference>
<accession>A0ABV4ZT85</accession>
<dbReference type="EMBL" id="JBHGBT010000024">
    <property type="protein sequence ID" value="MFB4196990.1"/>
    <property type="molecule type" value="Genomic_DNA"/>
</dbReference>
<evidence type="ECO:0000313" key="2">
    <source>
        <dbReference type="Proteomes" id="UP001577267"/>
    </source>
</evidence>
<evidence type="ECO:0008006" key="3">
    <source>
        <dbReference type="Google" id="ProtNLM"/>
    </source>
</evidence>
<organism evidence="1 2">
    <name type="scientific">Streptomyces carpaticus</name>
    <dbReference type="NCBI Taxonomy" id="285558"/>
    <lineage>
        <taxon>Bacteria</taxon>
        <taxon>Bacillati</taxon>
        <taxon>Actinomycetota</taxon>
        <taxon>Actinomycetes</taxon>
        <taxon>Kitasatosporales</taxon>
        <taxon>Streptomycetaceae</taxon>
        <taxon>Streptomyces</taxon>
    </lineage>
</organism>
<comment type="caution">
    <text evidence="1">The sequence shown here is derived from an EMBL/GenBank/DDBJ whole genome shotgun (WGS) entry which is preliminary data.</text>
</comment>
<evidence type="ECO:0000313" key="1">
    <source>
        <dbReference type="EMBL" id="MFB4196990.1"/>
    </source>
</evidence>